<dbReference type="VEuPathDB" id="FungiDB:KRP23_9304"/>
<dbReference type="EnsemblProtists" id="Phyra75956">
    <property type="protein sequence ID" value="Phyra75956"/>
    <property type="gene ID" value="Phyra75956"/>
</dbReference>
<dbReference type="AlphaFoldDB" id="H3H7Q7"/>
<accession>H3H7Q7</accession>
<evidence type="ECO:0000313" key="3">
    <source>
        <dbReference type="Proteomes" id="UP000005238"/>
    </source>
</evidence>
<evidence type="ECO:0000313" key="2">
    <source>
        <dbReference type="EnsemblProtists" id="Phyra86786"/>
    </source>
</evidence>
<dbReference type="EMBL" id="DS567174">
    <property type="status" value="NOT_ANNOTATED_CDS"/>
    <property type="molecule type" value="Genomic_DNA"/>
</dbReference>
<dbReference type="PANTHER" id="PTHR31827">
    <property type="entry name" value="EMB|CAB89363.1"/>
    <property type="match status" value="1"/>
</dbReference>
<dbReference type="Proteomes" id="UP000005238">
    <property type="component" value="Unassembled WGS sequence"/>
</dbReference>
<dbReference type="InterPro" id="IPR056866">
    <property type="entry name" value="Znf_WRKY19"/>
</dbReference>
<organism evidence="2 3">
    <name type="scientific">Phytophthora ramorum</name>
    <name type="common">Sudden oak death agent</name>
    <dbReference type="NCBI Taxonomy" id="164328"/>
    <lineage>
        <taxon>Eukaryota</taxon>
        <taxon>Sar</taxon>
        <taxon>Stramenopiles</taxon>
        <taxon>Oomycota</taxon>
        <taxon>Peronosporomycetes</taxon>
        <taxon>Peronosporales</taxon>
        <taxon>Peronosporaceae</taxon>
        <taxon>Phytophthora</taxon>
    </lineage>
</organism>
<dbReference type="eggNOG" id="ENOG502SN20">
    <property type="taxonomic scope" value="Eukaryota"/>
</dbReference>
<dbReference type="VEuPathDB" id="FungiDB:KRP22_1842"/>
<reference evidence="2" key="2">
    <citation type="submission" date="2015-06" db="UniProtKB">
        <authorList>
            <consortium name="EnsemblProtists"/>
        </authorList>
    </citation>
    <scope>IDENTIFICATION</scope>
    <source>
        <strain evidence="2">Pr102</strain>
    </source>
</reference>
<proteinExistence type="predicted"/>
<feature type="domain" description="WRKY19-like zinc finger" evidence="1">
    <location>
        <begin position="178"/>
        <end position="202"/>
    </location>
</feature>
<dbReference type="Pfam" id="PF24906">
    <property type="entry name" value="Zf_WRKY19"/>
    <property type="match status" value="1"/>
</dbReference>
<name>H3H7Q7_PHYRM</name>
<dbReference type="OMA" id="TISIHCG"/>
<sequence length="281" mass="30710">MVPGNGSLLCAYAPTSPNDAKTISISIRRGSDGRSSSIILPREHHLARHLERLIRPTQPPQPQTQPLDQQPAGHNVVRALSSVAKYIHCNSQHEAPDSSIVALFRSLRPPSNRLNDAPANSMPEGHLTETIASGTPVQRRVHHRRSSNGRTRTTKHCKVLGCGNISVSRGLCRGHGGGRRCHYVGCSKSAQSRSVFCWAHGGGHRCEVESCMRSCKSKRFCADHANLENASVKQTSRMGADPLKLILNDMDDDAPMEMPRNASLPSLQDALRHTQQSSMTL</sequence>
<dbReference type="PANTHER" id="PTHR31827:SF1">
    <property type="entry name" value="EMB|CAB89363.1"/>
    <property type="match status" value="1"/>
</dbReference>
<dbReference type="EnsemblProtists" id="Phyra86786">
    <property type="protein sequence ID" value="Phyra86786"/>
    <property type="gene ID" value="Phyra86786"/>
</dbReference>
<dbReference type="STRING" id="164328.H3H7Q7"/>
<keyword evidence="3" id="KW-1185">Reference proteome</keyword>
<evidence type="ECO:0000259" key="1">
    <source>
        <dbReference type="Pfam" id="PF24906"/>
    </source>
</evidence>
<dbReference type="EMBL" id="DS566012">
    <property type="status" value="NOT_ANNOTATED_CDS"/>
    <property type="molecule type" value="Genomic_DNA"/>
</dbReference>
<protein>
    <recommendedName>
        <fullName evidence="1">WRKY19-like zinc finger domain-containing protein</fullName>
    </recommendedName>
</protein>
<reference evidence="3" key="1">
    <citation type="journal article" date="2006" name="Science">
        <title>Phytophthora genome sequences uncover evolutionary origins and mechanisms of pathogenesis.</title>
        <authorList>
            <person name="Tyler B.M."/>
            <person name="Tripathy S."/>
            <person name="Zhang X."/>
            <person name="Dehal P."/>
            <person name="Jiang R.H."/>
            <person name="Aerts A."/>
            <person name="Arredondo F.D."/>
            <person name="Baxter L."/>
            <person name="Bensasson D."/>
            <person name="Beynon J.L."/>
            <person name="Chapman J."/>
            <person name="Damasceno C.M."/>
            <person name="Dorrance A.E."/>
            <person name="Dou D."/>
            <person name="Dickerman A.W."/>
            <person name="Dubchak I.L."/>
            <person name="Garbelotto M."/>
            <person name="Gijzen M."/>
            <person name="Gordon S.G."/>
            <person name="Govers F."/>
            <person name="Grunwald N.J."/>
            <person name="Huang W."/>
            <person name="Ivors K.L."/>
            <person name="Jones R.W."/>
            <person name="Kamoun S."/>
            <person name="Krampis K."/>
            <person name="Lamour K.H."/>
            <person name="Lee M.K."/>
            <person name="McDonald W.H."/>
            <person name="Medina M."/>
            <person name="Meijer H.J."/>
            <person name="Nordberg E.K."/>
            <person name="Maclean D.J."/>
            <person name="Ospina-Giraldo M.D."/>
            <person name="Morris P.F."/>
            <person name="Phuntumart V."/>
            <person name="Putnam N.H."/>
            <person name="Rash S."/>
            <person name="Rose J.K."/>
            <person name="Sakihama Y."/>
            <person name="Salamov A.A."/>
            <person name="Savidor A."/>
            <person name="Scheuring C.F."/>
            <person name="Smith B.M."/>
            <person name="Sobral B.W."/>
            <person name="Terry A."/>
            <person name="Torto-Alalibo T.A."/>
            <person name="Win J."/>
            <person name="Xu Z."/>
            <person name="Zhang H."/>
            <person name="Grigoriev I.V."/>
            <person name="Rokhsar D.S."/>
            <person name="Boore J.L."/>
        </authorList>
    </citation>
    <scope>NUCLEOTIDE SEQUENCE [LARGE SCALE GENOMIC DNA]</scope>
    <source>
        <strain evidence="3">Pr102</strain>
    </source>
</reference>
<dbReference type="HOGENOM" id="CLU_080857_0_0_1"/>
<dbReference type="InParanoid" id="H3H7Q7"/>